<proteinExistence type="predicted"/>
<gene>
    <name evidence="1" type="ORF">LJD61_19300</name>
</gene>
<keyword evidence="2" id="KW-1185">Reference proteome</keyword>
<name>A0ABT1NKG0_9FIRM</name>
<comment type="caution">
    <text evidence="1">The sequence shown here is derived from an EMBL/GenBank/DDBJ whole genome shotgun (WGS) entry which is preliminary data.</text>
</comment>
<dbReference type="Pfam" id="PF03698">
    <property type="entry name" value="UPF0180"/>
    <property type="match status" value="1"/>
</dbReference>
<sequence length="93" mass="10304">MVIAVEKGLKSLKEQLESMGYECFYIGENRVADAIIYKDKDNQPYFEVNKSSITNALSSYGASAHGALLINAGNKSIDEIVNILTRRTYSPLL</sequence>
<dbReference type="RefSeq" id="WP_255229224.1">
    <property type="nucleotide sequence ID" value="NZ_JAJEKE010000027.1"/>
</dbReference>
<dbReference type="Proteomes" id="UP001651880">
    <property type="component" value="Unassembled WGS sequence"/>
</dbReference>
<protein>
    <submittedName>
        <fullName evidence="1">YkuS family protein</fullName>
    </submittedName>
</protein>
<dbReference type="InterPro" id="IPR005370">
    <property type="entry name" value="UPF0180"/>
</dbReference>
<accession>A0ABT1NKG0</accession>
<evidence type="ECO:0000313" key="2">
    <source>
        <dbReference type="Proteomes" id="UP001651880"/>
    </source>
</evidence>
<reference evidence="1 2" key="1">
    <citation type="submission" date="2021-10" db="EMBL/GenBank/DDBJ databases">
        <title>Lutispora strain m25 sp. nov., a thermophilic, non-spore-forming bacterium isolated from a lab-scale methanogenic bioreactor digesting anaerobic sludge.</title>
        <authorList>
            <person name="El Houari A."/>
            <person name="Mcdonald J."/>
        </authorList>
    </citation>
    <scope>NUCLEOTIDE SEQUENCE [LARGE SCALE GENOMIC DNA]</scope>
    <source>
        <strain evidence="2">m25</strain>
    </source>
</reference>
<dbReference type="EMBL" id="JAJEKE010000027">
    <property type="protein sequence ID" value="MCQ1531667.1"/>
    <property type="molecule type" value="Genomic_DNA"/>
</dbReference>
<organism evidence="1 2">
    <name type="scientific">Lutispora saccharofermentans</name>
    <dbReference type="NCBI Taxonomy" id="3024236"/>
    <lineage>
        <taxon>Bacteria</taxon>
        <taxon>Bacillati</taxon>
        <taxon>Bacillota</taxon>
        <taxon>Clostridia</taxon>
        <taxon>Lutisporales</taxon>
        <taxon>Lutisporaceae</taxon>
        <taxon>Lutispora</taxon>
    </lineage>
</organism>
<evidence type="ECO:0000313" key="1">
    <source>
        <dbReference type="EMBL" id="MCQ1531667.1"/>
    </source>
</evidence>